<comment type="subcellular location">
    <subcellularLocation>
        <location evidence="5">Cell membrane</location>
        <topology evidence="5">Multi-pass membrane protein</topology>
    </subcellularLocation>
</comment>
<sequence length="1002" mass="109805">MTTGSSAPRTPRNKSGASGRKKRPLLTTFIIVVALVIAFVYMSQVYTEVLWYRQLGYIGVFVRENIIKIAVFAVGAVVMGLALWLSLRFAWTRRPSERLQAQPKQGDEGSEAGSEREDLQSVFNQNMERYQQALEPMRRILMVAIPVVLGLFGGLTMLAQWDTVALFFMQEPFGEKDPQFGFDMSFFMFTLPFLRMVAGYLITVLVLSAVGSLVTHYLYGGIVVHEKGIATTRALKVQMGIIAAVLLLVLAANFWLARYSTLLSNKGSWTGALFTDVNAVMPTNAILAIAALIVALLFAYSAFAGRWRLPLIGTAMLLVVSLVAGGLYPWVVQRFQVTPTEQSMENEYIQRNIDMTRSAYGLSDLKTQDYDATVDTGKGALDGDTPTVSNIRLLDPNVVSNSFAQLQQFRPYYQFGKSLAVDRYNVDGQNEDTVISARELNPDQNQGWYNQHVVYTHGYGVVAAYGNQVEADGKPKFMQEGIAAKGVISDDYEPRIYFGQSSPDYSIVGGSDEDPKLELDRPQSADDEGSGDAKYTYSGDGGPKLGNWFNRLAYAIKYQSSDLLLSDAVRPDSQILYNRDPGDRVKKVAPYLTVDGNPYPAIVDNKVVWMVDAYTTSKGYPYSTPTSLGDATQDSQTEAGGSKALPNDKVNYIRNSVKATVNAYDGSVDLYAWDDQDPVLKSWQKVFPTTVKSYKDMSADLIDHVRYPEDLFKVQRELLNKYHVDDANSFYANDDVWQTPKDPTQDEAQDLPPYYMSLQMPGDQRTRFSLTSSFIPQQSDSNTRNVMYGFVSANGDAGTGKDGEKDPNYGKIDLLELPRNSVVPGPGQAQNLFDSDTDVSTELNLLRQGASRVVNGNLLTLPVGGGILYVQPVYVQSSGDASYPTLRRVLVGFGEKVGFAPTLDEALNKLFGGESGAQTAQDAGVDSTEADAGEGGSEGGSSSGGESPDLKKSLDEANKAMQDSSEAMKNGDWAAYGKAQDRLNKALDDALKADGAQGENSK</sequence>
<dbReference type="Proteomes" id="UP000462152">
    <property type="component" value="Unassembled WGS sequence"/>
</dbReference>
<accession>A0A7K1LFP2</accession>
<dbReference type="GO" id="GO:0005886">
    <property type="term" value="C:plasma membrane"/>
    <property type="evidence" value="ECO:0007669"/>
    <property type="project" value="UniProtKB-SubCell"/>
</dbReference>
<proteinExistence type="inferred from homology"/>
<keyword evidence="3 5" id="KW-1133">Transmembrane helix</keyword>
<reference evidence="7 8" key="1">
    <citation type="submission" date="2019-12" db="EMBL/GenBank/DDBJ databases">
        <authorList>
            <person name="Li J."/>
            <person name="Shi Y."/>
            <person name="Xu G."/>
            <person name="Xiao D."/>
            <person name="Ran X."/>
        </authorList>
    </citation>
    <scope>NUCLEOTIDE SEQUENCE [LARGE SCALE GENOMIC DNA]</scope>
    <source>
        <strain evidence="7 8">JCM 15915</strain>
    </source>
</reference>
<feature type="transmembrane region" description="Helical" evidence="5">
    <location>
        <begin position="25"/>
        <end position="46"/>
    </location>
</feature>
<evidence type="ECO:0000256" key="6">
    <source>
        <dbReference type="SAM" id="MobiDB-lite"/>
    </source>
</evidence>
<dbReference type="RefSeq" id="WP_129314106.1">
    <property type="nucleotide sequence ID" value="NZ_NOIQ01000001.1"/>
</dbReference>
<dbReference type="InterPro" id="IPR005372">
    <property type="entry name" value="UPF0182"/>
</dbReference>
<evidence type="ECO:0000313" key="7">
    <source>
        <dbReference type="EMBL" id="MUN54014.1"/>
    </source>
</evidence>
<feature type="region of interest" description="Disordered" evidence="6">
    <location>
        <begin position="916"/>
        <end position="973"/>
    </location>
</feature>
<dbReference type="GO" id="GO:0005576">
    <property type="term" value="C:extracellular region"/>
    <property type="evidence" value="ECO:0007669"/>
    <property type="project" value="TreeGrafter"/>
</dbReference>
<dbReference type="AlphaFoldDB" id="A0A7K1LFP2"/>
<dbReference type="PANTHER" id="PTHR39344:SF1">
    <property type="entry name" value="UPF0182 PROTEIN SLL1060"/>
    <property type="match status" value="1"/>
</dbReference>
<keyword evidence="1 5" id="KW-1003">Cell membrane</keyword>
<protein>
    <recommendedName>
        <fullName evidence="5">UPF0182 protein GMA10_02025</fullName>
    </recommendedName>
</protein>
<evidence type="ECO:0000256" key="3">
    <source>
        <dbReference type="ARBA" id="ARBA00022989"/>
    </source>
</evidence>
<organism evidence="7 8">
    <name type="scientific">Rothia koreensis</name>
    <dbReference type="NCBI Taxonomy" id="592378"/>
    <lineage>
        <taxon>Bacteria</taxon>
        <taxon>Bacillati</taxon>
        <taxon>Actinomycetota</taxon>
        <taxon>Actinomycetes</taxon>
        <taxon>Micrococcales</taxon>
        <taxon>Micrococcaceae</taxon>
        <taxon>Rothia</taxon>
    </lineage>
</organism>
<feature type="region of interest" description="Disordered" evidence="6">
    <location>
        <begin position="503"/>
        <end position="538"/>
    </location>
</feature>
<evidence type="ECO:0000256" key="1">
    <source>
        <dbReference type="ARBA" id="ARBA00022475"/>
    </source>
</evidence>
<dbReference type="PANTHER" id="PTHR39344">
    <property type="entry name" value="UPF0182 PROTEIN SLL1060"/>
    <property type="match status" value="1"/>
</dbReference>
<feature type="transmembrane region" description="Helical" evidence="5">
    <location>
        <begin position="66"/>
        <end position="87"/>
    </location>
</feature>
<dbReference type="HAMAP" id="MF_01600">
    <property type="entry name" value="UPF0182"/>
    <property type="match status" value="1"/>
</dbReference>
<gene>
    <name evidence="7" type="ORF">GMA10_02025</name>
</gene>
<evidence type="ECO:0000313" key="8">
    <source>
        <dbReference type="Proteomes" id="UP000462152"/>
    </source>
</evidence>
<dbReference type="EMBL" id="WOGT01000001">
    <property type="protein sequence ID" value="MUN54014.1"/>
    <property type="molecule type" value="Genomic_DNA"/>
</dbReference>
<name>A0A7K1LFP2_9MICC</name>
<dbReference type="OrthoDB" id="9763654at2"/>
<keyword evidence="8" id="KW-1185">Reference proteome</keyword>
<feature type="transmembrane region" description="Helical" evidence="5">
    <location>
        <begin position="197"/>
        <end position="219"/>
    </location>
</feature>
<evidence type="ECO:0000256" key="4">
    <source>
        <dbReference type="ARBA" id="ARBA00023136"/>
    </source>
</evidence>
<feature type="transmembrane region" description="Helical" evidence="5">
    <location>
        <begin position="240"/>
        <end position="259"/>
    </location>
</feature>
<feature type="region of interest" description="Disordered" evidence="6">
    <location>
        <begin position="622"/>
        <end position="643"/>
    </location>
</feature>
<feature type="compositionally biased region" description="Basic and acidic residues" evidence="6">
    <location>
        <begin position="513"/>
        <end position="524"/>
    </location>
</feature>
<feature type="transmembrane region" description="Helical" evidence="5">
    <location>
        <begin position="140"/>
        <end position="161"/>
    </location>
</feature>
<feature type="region of interest" description="Disordered" evidence="6">
    <location>
        <begin position="1"/>
        <end position="20"/>
    </location>
</feature>
<feature type="compositionally biased region" description="Basic and acidic residues" evidence="6">
    <location>
        <begin position="948"/>
        <end position="958"/>
    </location>
</feature>
<feature type="compositionally biased region" description="Polar residues" evidence="6">
    <location>
        <begin position="1"/>
        <end position="16"/>
    </location>
</feature>
<comment type="caution">
    <text evidence="7">The sequence shown here is derived from an EMBL/GenBank/DDBJ whole genome shotgun (WGS) entry which is preliminary data.</text>
</comment>
<keyword evidence="2 5" id="KW-0812">Transmembrane</keyword>
<comment type="similarity">
    <text evidence="5">Belongs to the UPF0182 family.</text>
</comment>
<evidence type="ECO:0000256" key="5">
    <source>
        <dbReference type="HAMAP-Rule" id="MF_01600"/>
    </source>
</evidence>
<evidence type="ECO:0000256" key="2">
    <source>
        <dbReference type="ARBA" id="ARBA00022692"/>
    </source>
</evidence>
<feature type="transmembrane region" description="Helical" evidence="5">
    <location>
        <begin position="311"/>
        <end position="331"/>
    </location>
</feature>
<feature type="compositionally biased region" description="Gly residues" evidence="6">
    <location>
        <begin position="933"/>
        <end position="943"/>
    </location>
</feature>
<feature type="transmembrane region" description="Helical" evidence="5">
    <location>
        <begin position="279"/>
        <end position="299"/>
    </location>
</feature>
<keyword evidence="4 5" id="KW-0472">Membrane</keyword>
<feature type="compositionally biased region" description="Polar residues" evidence="6">
    <location>
        <begin position="622"/>
        <end position="639"/>
    </location>
</feature>
<dbReference type="Pfam" id="PF03699">
    <property type="entry name" value="UPF0182"/>
    <property type="match status" value="1"/>
</dbReference>